<dbReference type="EMBL" id="MU003495">
    <property type="protein sequence ID" value="KAF2475632.1"/>
    <property type="molecule type" value="Genomic_DNA"/>
</dbReference>
<evidence type="ECO:0000313" key="2">
    <source>
        <dbReference type="Proteomes" id="UP000799755"/>
    </source>
</evidence>
<keyword evidence="2" id="KW-1185">Reference proteome</keyword>
<evidence type="ECO:0000313" key="1">
    <source>
        <dbReference type="EMBL" id="KAF2475632.1"/>
    </source>
</evidence>
<reference evidence="1" key="1">
    <citation type="journal article" date="2020" name="Stud. Mycol.">
        <title>101 Dothideomycetes genomes: a test case for predicting lifestyles and emergence of pathogens.</title>
        <authorList>
            <person name="Haridas S."/>
            <person name="Albert R."/>
            <person name="Binder M."/>
            <person name="Bloem J."/>
            <person name="Labutti K."/>
            <person name="Salamov A."/>
            <person name="Andreopoulos B."/>
            <person name="Baker S."/>
            <person name="Barry K."/>
            <person name="Bills G."/>
            <person name="Bluhm B."/>
            <person name="Cannon C."/>
            <person name="Castanera R."/>
            <person name="Culley D."/>
            <person name="Daum C."/>
            <person name="Ezra D."/>
            <person name="Gonzalez J."/>
            <person name="Henrissat B."/>
            <person name="Kuo A."/>
            <person name="Liang C."/>
            <person name="Lipzen A."/>
            <person name="Lutzoni F."/>
            <person name="Magnuson J."/>
            <person name="Mondo S."/>
            <person name="Nolan M."/>
            <person name="Ohm R."/>
            <person name="Pangilinan J."/>
            <person name="Park H.-J."/>
            <person name="Ramirez L."/>
            <person name="Alfaro M."/>
            <person name="Sun H."/>
            <person name="Tritt A."/>
            <person name="Yoshinaga Y."/>
            <person name="Zwiers L.-H."/>
            <person name="Turgeon B."/>
            <person name="Goodwin S."/>
            <person name="Spatafora J."/>
            <person name="Crous P."/>
            <person name="Grigoriev I."/>
        </authorList>
    </citation>
    <scope>NUCLEOTIDE SEQUENCE</scope>
    <source>
        <strain evidence="1">ATCC 200398</strain>
    </source>
</reference>
<comment type="caution">
    <text evidence="1">The sequence shown here is derived from an EMBL/GenBank/DDBJ whole genome shotgun (WGS) entry which is preliminary data.</text>
</comment>
<accession>A0ACB6RAS6</accession>
<gene>
    <name evidence="1" type="ORF">BDR25DRAFT_349927</name>
</gene>
<organism evidence="1 2">
    <name type="scientific">Lindgomyces ingoldianus</name>
    <dbReference type="NCBI Taxonomy" id="673940"/>
    <lineage>
        <taxon>Eukaryota</taxon>
        <taxon>Fungi</taxon>
        <taxon>Dikarya</taxon>
        <taxon>Ascomycota</taxon>
        <taxon>Pezizomycotina</taxon>
        <taxon>Dothideomycetes</taxon>
        <taxon>Pleosporomycetidae</taxon>
        <taxon>Pleosporales</taxon>
        <taxon>Lindgomycetaceae</taxon>
        <taxon>Lindgomyces</taxon>
    </lineage>
</organism>
<sequence length="309" mass="34898">MGFTCWGFCCDAGSTHIANGAWSASFAHQVSIYSLQIMGAGLHDTGQAYSLKLCQLRYCNYIGDHADLIGVSSPIQLFQGIWLSVYLLVTATIPQPIDLWGTGLLYVRREGWTHVNPSIRHAYTDIHASSTSPTRYHDRGILRNITSAILLCERAYLAVDIHPTKHPLVLSFPKTNIFRKLSNALPAPPASPVFRSPTFRYFHWRTFKPTFADTLQTDPQRFCNPTHPFPHHPILTLRRCWFSTHPHRTAPTLPQIRHSSLNPQSSVMRRDIHSTEITCMKTNASADKKNRQDYTDAHPNNPSLNAKLS</sequence>
<protein>
    <submittedName>
        <fullName evidence="1">Uncharacterized protein</fullName>
    </submittedName>
</protein>
<dbReference type="Proteomes" id="UP000799755">
    <property type="component" value="Unassembled WGS sequence"/>
</dbReference>
<proteinExistence type="predicted"/>
<name>A0ACB6RAS6_9PLEO</name>